<accession>A0ABQ8U7K8</accession>
<evidence type="ECO:0000313" key="2">
    <source>
        <dbReference type="EMBL" id="KAJ4454312.1"/>
    </source>
</evidence>
<evidence type="ECO:0000256" key="1">
    <source>
        <dbReference type="SAM" id="MobiDB-lite"/>
    </source>
</evidence>
<organism evidence="2 3">
    <name type="scientific">Paratrimastix pyriformis</name>
    <dbReference type="NCBI Taxonomy" id="342808"/>
    <lineage>
        <taxon>Eukaryota</taxon>
        <taxon>Metamonada</taxon>
        <taxon>Preaxostyla</taxon>
        <taxon>Paratrimastigidae</taxon>
        <taxon>Paratrimastix</taxon>
    </lineage>
</organism>
<feature type="compositionally biased region" description="Pro residues" evidence="1">
    <location>
        <begin position="142"/>
        <end position="160"/>
    </location>
</feature>
<reference evidence="2" key="1">
    <citation type="journal article" date="2022" name="bioRxiv">
        <title>Genomics of Preaxostyla Flagellates Illuminates Evolutionary Transitions and the Path Towards Mitochondrial Loss.</title>
        <authorList>
            <person name="Novak L.V.F."/>
            <person name="Treitli S.C."/>
            <person name="Pyrih J."/>
            <person name="Halakuc P."/>
            <person name="Pipaliya S.V."/>
            <person name="Vacek V."/>
            <person name="Brzon O."/>
            <person name="Soukal P."/>
            <person name="Eme L."/>
            <person name="Dacks J.B."/>
            <person name="Karnkowska A."/>
            <person name="Elias M."/>
            <person name="Hampl V."/>
        </authorList>
    </citation>
    <scope>NUCLEOTIDE SEQUENCE</scope>
    <source>
        <strain evidence="2">RCP-MX</strain>
    </source>
</reference>
<evidence type="ECO:0000313" key="3">
    <source>
        <dbReference type="Proteomes" id="UP001141327"/>
    </source>
</evidence>
<dbReference type="Proteomes" id="UP001141327">
    <property type="component" value="Unassembled WGS sequence"/>
</dbReference>
<feature type="region of interest" description="Disordered" evidence="1">
    <location>
        <begin position="1"/>
        <end position="22"/>
    </location>
</feature>
<proteinExistence type="predicted"/>
<name>A0ABQ8U7K8_9EUKA</name>
<protein>
    <submittedName>
        <fullName evidence="2">Uncharacterized protein</fullName>
    </submittedName>
</protein>
<dbReference type="EMBL" id="JAPMOS010000166">
    <property type="protein sequence ID" value="KAJ4454312.1"/>
    <property type="molecule type" value="Genomic_DNA"/>
</dbReference>
<comment type="caution">
    <text evidence="2">The sequence shown here is derived from an EMBL/GenBank/DDBJ whole genome shotgun (WGS) entry which is preliminary data.</text>
</comment>
<sequence length="182" mass="18810">MSTRSPLSRHPPLGPAPASGTIPLVIEEPTVPIRPYSARAVRPGTPTESVLSAATAPIARFGDRGVRQNGAGGPILAELFDDSLPPIPDNYSYEAAAAGEPLSTAPGLPTLPPLPLGYAYENQGDDDEGDEFPVPGAAASPPRAPPPPRGGLLMPTPPGQNPARLRPSPKQQGGPTPEFLLR</sequence>
<feature type="region of interest" description="Disordered" evidence="1">
    <location>
        <begin position="101"/>
        <end position="182"/>
    </location>
</feature>
<gene>
    <name evidence="2" type="ORF">PAPYR_11002</name>
</gene>
<keyword evidence="3" id="KW-1185">Reference proteome</keyword>